<evidence type="ECO:0000256" key="8">
    <source>
        <dbReference type="HAMAP-Rule" id="MF_00206"/>
    </source>
</evidence>
<dbReference type="SMART" id="SM00729">
    <property type="entry name" value="Elp3"/>
    <property type="match status" value="1"/>
</dbReference>
<dbReference type="SFLD" id="SFLDF00271">
    <property type="entry name" value="lipoyl_synthase"/>
    <property type="match status" value="1"/>
</dbReference>
<feature type="binding site" evidence="8">
    <location>
        <position position="43"/>
    </location>
    <ligand>
        <name>[4Fe-4S] cluster</name>
        <dbReference type="ChEBI" id="CHEBI:49883"/>
        <label>1</label>
    </ligand>
</feature>
<keyword evidence="2 8" id="KW-0808">Transferase</keyword>
<dbReference type="AlphaFoldDB" id="H8I4N4"/>
<evidence type="ECO:0000313" key="10">
    <source>
        <dbReference type="EMBL" id="AFD00629.1"/>
    </source>
</evidence>
<comment type="catalytic activity">
    <reaction evidence="7 8">
        <text>[[Fe-S] cluster scaffold protein carrying a second [4Fe-4S](2+) cluster] + N(6)-octanoyl-L-lysyl-[protein] + 2 oxidized [2Fe-2S]-[ferredoxin] + 2 S-adenosyl-L-methionine + 4 H(+) = [[Fe-S] cluster scaffold protein] + N(6)-[(R)-dihydrolipoyl]-L-lysyl-[protein] + 4 Fe(3+) + 2 hydrogen sulfide + 2 5'-deoxyadenosine + 2 L-methionine + 2 reduced [2Fe-2S]-[ferredoxin]</text>
        <dbReference type="Rhea" id="RHEA:16585"/>
        <dbReference type="Rhea" id="RHEA-COMP:9928"/>
        <dbReference type="Rhea" id="RHEA-COMP:10000"/>
        <dbReference type="Rhea" id="RHEA-COMP:10001"/>
        <dbReference type="Rhea" id="RHEA-COMP:10475"/>
        <dbReference type="Rhea" id="RHEA-COMP:14568"/>
        <dbReference type="Rhea" id="RHEA-COMP:14569"/>
        <dbReference type="ChEBI" id="CHEBI:15378"/>
        <dbReference type="ChEBI" id="CHEBI:17319"/>
        <dbReference type="ChEBI" id="CHEBI:29034"/>
        <dbReference type="ChEBI" id="CHEBI:29919"/>
        <dbReference type="ChEBI" id="CHEBI:33722"/>
        <dbReference type="ChEBI" id="CHEBI:33737"/>
        <dbReference type="ChEBI" id="CHEBI:33738"/>
        <dbReference type="ChEBI" id="CHEBI:57844"/>
        <dbReference type="ChEBI" id="CHEBI:59789"/>
        <dbReference type="ChEBI" id="CHEBI:78809"/>
        <dbReference type="ChEBI" id="CHEBI:83100"/>
        <dbReference type="EC" id="2.8.1.8"/>
    </reaction>
</comment>
<dbReference type="STRING" id="1041930.Mtc_1889"/>
<name>H8I4N4_METCZ</name>
<comment type="cofactor">
    <cofactor evidence="8">
        <name>[4Fe-4S] cluster</name>
        <dbReference type="ChEBI" id="CHEBI:49883"/>
    </cofactor>
    <text evidence="8">Binds 2 [4Fe-4S] clusters per subunit. One cluster is coordinated with 3 cysteines and an exchangeable S-adenosyl-L-methionine.</text>
</comment>
<keyword evidence="5 8" id="KW-0408">Iron</keyword>
<dbReference type="Pfam" id="PF04055">
    <property type="entry name" value="Radical_SAM"/>
    <property type="match status" value="1"/>
</dbReference>
<evidence type="ECO:0000256" key="4">
    <source>
        <dbReference type="ARBA" id="ARBA00022723"/>
    </source>
</evidence>
<dbReference type="NCBIfam" id="TIGR00510">
    <property type="entry name" value="lipA"/>
    <property type="match status" value="1"/>
</dbReference>
<dbReference type="EMBL" id="CP003243">
    <property type="protein sequence ID" value="AFD00629.1"/>
    <property type="molecule type" value="Genomic_DNA"/>
</dbReference>
<protein>
    <recommendedName>
        <fullName evidence="8">Lipoyl synthase</fullName>
        <ecNumber evidence="8">2.8.1.8</ecNumber>
    </recommendedName>
    <alternativeName>
        <fullName evidence="8">Lip-syn</fullName>
        <shortName evidence="8">LS</shortName>
    </alternativeName>
    <alternativeName>
        <fullName evidence="8">Lipoate synthase</fullName>
    </alternativeName>
    <alternativeName>
        <fullName evidence="8">Lipoic acid synthase</fullName>
    </alternativeName>
    <alternativeName>
        <fullName evidence="8">Sulfur insertion protein LipA</fullName>
    </alternativeName>
</protein>
<dbReference type="UniPathway" id="UPA00538">
    <property type="reaction ID" value="UER00593"/>
</dbReference>
<feature type="domain" description="Radical SAM core" evidence="9">
    <location>
        <begin position="50"/>
        <end position="268"/>
    </location>
</feature>
<evidence type="ECO:0000256" key="2">
    <source>
        <dbReference type="ARBA" id="ARBA00022679"/>
    </source>
</evidence>
<dbReference type="NCBIfam" id="NF004019">
    <property type="entry name" value="PRK05481.1"/>
    <property type="match status" value="1"/>
</dbReference>
<keyword evidence="6 8" id="KW-0411">Iron-sulfur</keyword>
<evidence type="ECO:0000313" key="11">
    <source>
        <dbReference type="Proteomes" id="UP000005233"/>
    </source>
</evidence>
<dbReference type="InterPro" id="IPR007197">
    <property type="entry name" value="rSAM"/>
</dbReference>
<accession>H8I4N4</accession>
<dbReference type="InterPro" id="IPR058240">
    <property type="entry name" value="rSAM_sf"/>
</dbReference>
<dbReference type="OrthoDB" id="145957at2157"/>
<evidence type="ECO:0000256" key="1">
    <source>
        <dbReference type="ARBA" id="ARBA00022485"/>
    </source>
</evidence>
<dbReference type="PROSITE" id="PS51918">
    <property type="entry name" value="RADICAL_SAM"/>
    <property type="match status" value="1"/>
</dbReference>
<feature type="binding site" evidence="8">
    <location>
        <position position="71"/>
    </location>
    <ligand>
        <name>[4Fe-4S] cluster</name>
        <dbReference type="ChEBI" id="CHEBI:49883"/>
        <label>2</label>
        <note>4Fe-4S-S-AdoMet</note>
    </ligand>
</feature>
<feature type="binding site" evidence="8">
    <location>
        <position position="49"/>
    </location>
    <ligand>
        <name>[4Fe-4S] cluster</name>
        <dbReference type="ChEBI" id="CHEBI:49883"/>
        <label>1</label>
    </ligand>
</feature>
<dbReference type="InterPro" id="IPR013785">
    <property type="entry name" value="Aldolase_TIM"/>
</dbReference>
<evidence type="ECO:0000256" key="3">
    <source>
        <dbReference type="ARBA" id="ARBA00022691"/>
    </source>
</evidence>
<keyword evidence="4 8" id="KW-0479">Metal-binding</keyword>
<feature type="binding site" evidence="8">
    <location>
        <position position="68"/>
    </location>
    <ligand>
        <name>[4Fe-4S] cluster</name>
        <dbReference type="ChEBI" id="CHEBI:49883"/>
        <label>2</label>
        <note>4Fe-4S-S-AdoMet</note>
    </ligand>
</feature>
<dbReference type="PIRSF" id="PIRSF005963">
    <property type="entry name" value="Lipoyl_synth"/>
    <property type="match status" value="1"/>
</dbReference>
<comment type="subcellular location">
    <subcellularLocation>
        <location evidence="8">Cytoplasm</location>
    </subcellularLocation>
</comment>
<dbReference type="eggNOG" id="arCOG00660">
    <property type="taxonomic scope" value="Archaea"/>
</dbReference>
<dbReference type="RefSeq" id="WP_014406460.1">
    <property type="nucleotide sequence ID" value="NC_017034.1"/>
</dbReference>
<dbReference type="GO" id="GO:0009249">
    <property type="term" value="P:protein lipoylation"/>
    <property type="evidence" value="ECO:0007669"/>
    <property type="project" value="UniProtKB-UniRule"/>
</dbReference>
<dbReference type="InterPro" id="IPR006638">
    <property type="entry name" value="Elp3/MiaA/NifB-like_rSAM"/>
</dbReference>
<dbReference type="GO" id="GO:0016992">
    <property type="term" value="F:lipoate synthase activity"/>
    <property type="evidence" value="ECO:0007669"/>
    <property type="project" value="UniProtKB-UniRule"/>
</dbReference>
<evidence type="ECO:0000256" key="5">
    <source>
        <dbReference type="ARBA" id="ARBA00023004"/>
    </source>
</evidence>
<comment type="similarity">
    <text evidence="8">Belongs to the radical SAM superfamily. Lipoyl synthase family.</text>
</comment>
<evidence type="ECO:0000256" key="7">
    <source>
        <dbReference type="ARBA" id="ARBA00047326"/>
    </source>
</evidence>
<dbReference type="SUPFAM" id="SSF102114">
    <property type="entry name" value="Radical SAM enzymes"/>
    <property type="match status" value="1"/>
</dbReference>
<dbReference type="HAMAP" id="MF_00206">
    <property type="entry name" value="Lipoyl_synth"/>
    <property type="match status" value="1"/>
</dbReference>
<dbReference type="GO" id="GO:0051539">
    <property type="term" value="F:4 iron, 4 sulfur cluster binding"/>
    <property type="evidence" value="ECO:0007669"/>
    <property type="project" value="UniProtKB-UniRule"/>
</dbReference>
<dbReference type="PANTHER" id="PTHR10949">
    <property type="entry name" value="LIPOYL SYNTHASE"/>
    <property type="match status" value="1"/>
</dbReference>
<proteinExistence type="inferred from homology"/>
<dbReference type="SFLD" id="SFLDS00029">
    <property type="entry name" value="Radical_SAM"/>
    <property type="match status" value="1"/>
</dbReference>
<dbReference type="GO" id="GO:0046872">
    <property type="term" value="F:metal ion binding"/>
    <property type="evidence" value="ECO:0007669"/>
    <property type="project" value="UniProtKB-KW"/>
</dbReference>
<evidence type="ECO:0000256" key="6">
    <source>
        <dbReference type="ARBA" id="ARBA00023014"/>
    </source>
</evidence>
<dbReference type="KEGG" id="mez:Mtc_1889"/>
<dbReference type="Gene3D" id="3.20.20.70">
    <property type="entry name" value="Aldolase class I"/>
    <property type="match status" value="1"/>
</dbReference>
<comment type="function">
    <text evidence="8">Catalyzes the radical-mediated insertion of two sulfur atoms into the C-6 and C-8 positions of the octanoyl moiety bound to the lipoyl domains of lipoate-dependent enzymes, thereby converting the octanoylated domains into lipoylated derivatives.</text>
</comment>
<comment type="pathway">
    <text evidence="8">Protein modification; protein lipoylation via endogenous pathway; protein N(6)-(lipoyl)lysine from octanoyl-[acyl-carrier-protein]: step 2/2.</text>
</comment>
<keyword evidence="3 8" id="KW-0949">S-adenosyl-L-methionine</keyword>
<sequence>MQGPSLEKPAWLKVRLPRTDRYGIVKETLSEMGLNSVCASSKCPNAFECWDNGSLTFMILGKVCTRACRFCAVEHGRYGEEVDPKEPYRVAEAAKRLGLSYIIITSVDRDDLEDYGAMHFASCIKEVKEQNPSTRAEAIIPDFCGREDLLLKVIEAGPDVITHNIETVERLTPLVRDHRAGFYRSMGVLKSVKGFKPSIITKSSMMLGLGEEEEEVKETIRRLREIGVDLLTLGQYLRPGEGSMPVQRYVHPEEFERLRELALSIGFKAVAAGPFIRSSYHASKYFSRVDGHDR</sequence>
<organism evidence="10 11">
    <name type="scientific">Methanocella conradii (strain DSM 24694 / JCM 17849 / CGMCC 1.5162 / HZ254)</name>
    <dbReference type="NCBI Taxonomy" id="1041930"/>
    <lineage>
        <taxon>Archaea</taxon>
        <taxon>Methanobacteriati</taxon>
        <taxon>Methanobacteriota</taxon>
        <taxon>Stenosarchaea group</taxon>
        <taxon>Methanomicrobia</taxon>
        <taxon>Methanocellales</taxon>
        <taxon>Methanocellaceae</taxon>
        <taxon>Methanocella</taxon>
    </lineage>
</organism>
<reference evidence="10 11" key="1">
    <citation type="journal article" date="2012" name="J. Bacteriol.">
        <title>Complete genome sequence of a thermophilic methanogen, Methanocella conradii HZ254, isolated from Chinese rice field soil.</title>
        <authorList>
            <person name="Lu Z."/>
            <person name="Lu Y."/>
        </authorList>
    </citation>
    <scope>NUCLEOTIDE SEQUENCE [LARGE SCALE GENOMIC DNA]</scope>
    <source>
        <strain evidence="11">DSM 24694 / JCM 17849 / CGMCC 1.5162 / HZ254</strain>
    </source>
</reference>
<gene>
    <name evidence="8 10" type="primary">lipA</name>
    <name evidence="10" type="ordered locus">Mtc_1889</name>
</gene>
<dbReference type="NCBIfam" id="NF009544">
    <property type="entry name" value="PRK12928.1"/>
    <property type="match status" value="1"/>
</dbReference>
<dbReference type="HOGENOM" id="CLU_033144_2_0_2"/>
<keyword evidence="1 8" id="KW-0004">4Fe-4S</keyword>
<dbReference type="InterPro" id="IPR003698">
    <property type="entry name" value="Lipoyl_synth"/>
</dbReference>
<keyword evidence="11" id="KW-1185">Reference proteome</keyword>
<dbReference type="GeneID" id="11972037"/>
<keyword evidence="8" id="KW-0963">Cytoplasm</keyword>
<dbReference type="SFLD" id="SFLDG01058">
    <property type="entry name" value="lipoyl_synthase_like"/>
    <property type="match status" value="1"/>
</dbReference>
<dbReference type="PANTHER" id="PTHR10949:SF0">
    <property type="entry name" value="LIPOYL SYNTHASE, MITOCHONDRIAL"/>
    <property type="match status" value="1"/>
</dbReference>
<feature type="binding site" evidence="8">
    <location>
        <position position="64"/>
    </location>
    <ligand>
        <name>[4Fe-4S] cluster</name>
        <dbReference type="ChEBI" id="CHEBI:49883"/>
        <label>2</label>
        <note>4Fe-4S-S-AdoMet</note>
    </ligand>
</feature>
<feature type="binding site" evidence="8">
    <location>
        <position position="279"/>
    </location>
    <ligand>
        <name>[4Fe-4S] cluster</name>
        <dbReference type="ChEBI" id="CHEBI:49883"/>
        <label>1</label>
    </ligand>
</feature>
<feature type="binding site" evidence="8">
    <location>
        <position position="38"/>
    </location>
    <ligand>
        <name>[4Fe-4S] cluster</name>
        <dbReference type="ChEBI" id="CHEBI:49883"/>
        <label>1</label>
    </ligand>
</feature>
<dbReference type="Proteomes" id="UP000005233">
    <property type="component" value="Chromosome"/>
</dbReference>
<dbReference type="GO" id="GO:0005737">
    <property type="term" value="C:cytoplasm"/>
    <property type="evidence" value="ECO:0007669"/>
    <property type="project" value="UniProtKB-SubCell"/>
</dbReference>
<evidence type="ECO:0000259" key="9">
    <source>
        <dbReference type="PROSITE" id="PS51918"/>
    </source>
</evidence>
<dbReference type="EC" id="2.8.1.8" evidence="8"/>